<keyword evidence="7 9" id="KW-0234">DNA repair</keyword>
<evidence type="ECO:0000256" key="5">
    <source>
        <dbReference type="ARBA" id="ARBA00022840"/>
    </source>
</evidence>
<evidence type="ECO:0000313" key="13">
    <source>
        <dbReference type="Proteomes" id="UP000295479"/>
    </source>
</evidence>
<dbReference type="EMBL" id="SMFK01000006">
    <property type="protein sequence ID" value="TDD96483.1"/>
    <property type="molecule type" value="Genomic_DNA"/>
</dbReference>
<dbReference type="InterPro" id="IPR016151">
    <property type="entry name" value="DNA_mismatch_repair_MutS_N"/>
</dbReference>
<feature type="binding site" evidence="9">
    <location>
        <begin position="620"/>
        <end position="627"/>
    </location>
    <ligand>
        <name>ATP</name>
        <dbReference type="ChEBI" id="CHEBI:30616"/>
    </ligand>
</feature>
<dbReference type="InterPro" id="IPR005748">
    <property type="entry name" value="DNA_mismatch_repair_MutS"/>
</dbReference>
<dbReference type="InterPro" id="IPR036187">
    <property type="entry name" value="DNA_mismatch_repair_MutS_sf"/>
</dbReference>
<comment type="similarity">
    <text evidence="1 9 10">Belongs to the DNA mismatch repair MutS family.</text>
</comment>
<evidence type="ECO:0000256" key="7">
    <source>
        <dbReference type="ARBA" id="ARBA00023204"/>
    </source>
</evidence>
<dbReference type="InterPro" id="IPR007860">
    <property type="entry name" value="DNA_mmatch_repair_MutS_con_dom"/>
</dbReference>
<sequence length="868" mass="97990">MSSKEKLVKETPLMKQYNEIKRKYPDACLLFRVGDFYETFGEDAVCASKILGITLTKRGAGSETETALAGFPHHSINTYLPKLVKAGLRVAICDQLEDPKMTKTIVKRGVTELVTPGVSMNDEVLQSKTNNFLAAIYFANKSIGISFLDVSTGEFLTSQGNAEYVDKLLQNFSPSEVLIPKNKKSEFKEIFGDDFHSFYLEDWIYKEDYAFDLLTKHFQTVSLKGFGIEELNEGIIASGAILYYLSETQHNRVQHITAIQRIAEDEYVWMDRFTIRNLELYHSYNPNAVTLLDVIDKTLSPMGGRLLKRWLALPLKNIHKIRNRHQVVSYLKDNKEVLHKIQHQIKQISDLERLISKIAAGKVSPREIVYLKESLDAIIPIKTLSLESPQDAVKSIGDSLHSCDLLREKIKTTLNQDAPVAVAKGNAIAKGINAELDDLRAISTSGKEFLDGIEKRESERTGITSLKISFNNVFGYYIEVRNTHKDKVPPEWIRKQTLVNAERYITEELKEYETKILGAEEKIHKIESELFEQLVSWIATYIKPVQMNANLVAQLDCLCSFTQLAIENKYSCPELDESFELDIKNGRHPVIEKQLAVGTPYIANDVFLDRETQQLIMITGPNMSGKSAILRQTALIVLLAQMGSFVPADNVRMGIIDKIFTRVGASDNISMGESTFMVEMNETASILNNISDSSLVLLDEIGRGTSTYDGISIAWAIAEFLHEHPSKPKTLFATHYHELNEMSESLPRIQNYNVAVKELKDTVLFIRKLVKGGSAHSFGIHVAKMAGMPQIVILKAQKLLKKLEKDHSSEVLSGVKSSKDEMQMSFFNLDDPLLEEIKEEILNIDINTITPVEALMKLNEIKRMLVRK</sequence>
<organism evidence="12 13">
    <name type="scientific">Flavobacterium cellulosilyticum</name>
    <dbReference type="NCBI Taxonomy" id="2541731"/>
    <lineage>
        <taxon>Bacteria</taxon>
        <taxon>Pseudomonadati</taxon>
        <taxon>Bacteroidota</taxon>
        <taxon>Flavobacteriia</taxon>
        <taxon>Flavobacteriales</taxon>
        <taxon>Flavobacteriaceae</taxon>
        <taxon>Flavobacterium</taxon>
    </lineage>
</organism>
<comment type="function">
    <text evidence="8 9">This protein is involved in the repair of mismatches in DNA. It is possible that it carries out the mismatch recognition step. This protein has a weak ATPase activity.</text>
</comment>
<evidence type="ECO:0000256" key="2">
    <source>
        <dbReference type="ARBA" id="ARBA00021982"/>
    </source>
</evidence>
<feature type="domain" description="DNA mismatch repair proteins mutS family" evidence="11">
    <location>
        <begin position="694"/>
        <end position="710"/>
    </location>
</feature>
<keyword evidence="13" id="KW-1185">Reference proteome</keyword>
<dbReference type="InterPro" id="IPR045076">
    <property type="entry name" value="MutS"/>
</dbReference>
<evidence type="ECO:0000313" key="12">
    <source>
        <dbReference type="EMBL" id="TDD96483.1"/>
    </source>
</evidence>
<dbReference type="PANTHER" id="PTHR11361">
    <property type="entry name" value="DNA MISMATCH REPAIR PROTEIN MUTS FAMILY MEMBER"/>
    <property type="match status" value="1"/>
</dbReference>
<dbReference type="NCBIfam" id="NF003810">
    <property type="entry name" value="PRK05399.1"/>
    <property type="match status" value="1"/>
</dbReference>
<dbReference type="GO" id="GO:0030983">
    <property type="term" value="F:mismatched DNA binding"/>
    <property type="evidence" value="ECO:0007669"/>
    <property type="project" value="InterPro"/>
</dbReference>
<dbReference type="PIRSF" id="PIRSF037677">
    <property type="entry name" value="DNA_mis_repair_Msh6"/>
    <property type="match status" value="1"/>
</dbReference>
<dbReference type="GO" id="GO:0003684">
    <property type="term" value="F:damaged DNA binding"/>
    <property type="evidence" value="ECO:0007669"/>
    <property type="project" value="UniProtKB-UniRule"/>
</dbReference>
<dbReference type="GO" id="GO:0140664">
    <property type="term" value="F:ATP-dependent DNA damage sensor activity"/>
    <property type="evidence" value="ECO:0007669"/>
    <property type="project" value="InterPro"/>
</dbReference>
<evidence type="ECO:0000256" key="6">
    <source>
        <dbReference type="ARBA" id="ARBA00023125"/>
    </source>
</evidence>
<dbReference type="GO" id="GO:0006298">
    <property type="term" value="P:mismatch repair"/>
    <property type="evidence" value="ECO:0007669"/>
    <property type="project" value="UniProtKB-UniRule"/>
</dbReference>
<evidence type="ECO:0000256" key="4">
    <source>
        <dbReference type="ARBA" id="ARBA00022763"/>
    </source>
</evidence>
<evidence type="ECO:0000256" key="1">
    <source>
        <dbReference type="ARBA" id="ARBA00006271"/>
    </source>
</evidence>
<evidence type="ECO:0000256" key="8">
    <source>
        <dbReference type="ARBA" id="ARBA00024647"/>
    </source>
</evidence>
<keyword evidence="4 9" id="KW-0227">DNA damage</keyword>
<dbReference type="InterPro" id="IPR007696">
    <property type="entry name" value="DNA_mismatch_repair_MutS_core"/>
</dbReference>
<dbReference type="Proteomes" id="UP000295479">
    <property type="component" value="Unassembled WGS sequence"/>
</dbReference>
<keyword evidence="3 9" id="KW-0547">Nucleotide-binding</keyword>
<dbReference type="InterPro" id="IPR000432">
    <property type="entry name" value="DNA_mismatch_repair_MutS_C"/>
</dbReference>
<dbReference type="FunFam" id="3.40.50.300:FF:000870">
    <property type="entry name" value="MutS protein homolog 4"/>
    <property type="match status" value="1"/>
</dbReference>
<dbReference type="SUPFAM" id="SSF48334">
    <property type="entry name" value="DNA repair protein MutS, domain III"/>
    <property type="match status" value="1"/>
</dbReference>
<dbReference type="Pfam" id="PF05192">
    <property type="entry name" value="MutS_III"/>
    <property type="match status" value="1"/>
</dbReference>
<dbReference type="InterPro" id="IPR007695">
    <property type="entry name" value="DNA_mismatch_repair_MutS-lik_N"/>
</dbReference>
<dbReference type="GO" id="GO:0005829">
    <property type="term" value="C:cytosol"/>
    <property type="evidence" value="ECO:0007669"/>
    <property type="project" value="TreeGrafter"/>
</dbReference>
<dbReference type="InterPro" id="IPR017261">
    <property type="entry name" value="DNA_mismatch_repair_MutS/MSH"/>
</dbReference>
<evidence type="ECO:0000256" key="10">
    <source>
        <dbReference type="RuleBase" id="RU003756"/>
    </source>
</evidence>
<accession>A0A4R5CE14</accession>
<dbReference type="HAMAP" id="MF_00096">
    <property type="entry name" value="MutS"/>
    <property type="match status" value="1"/>
</dbReference>
<dbReference type="PROSITE" id="PS00486">
    <property type="entry name" value="DNA_MISMATCH_REPAIR_2"/>
    <property type="match status" value="1"/>
</dbReference>
<dbReference type="Pfam" id="PF05190">
    <property type="entry name" value="MutS_IV"/>
    <property type="match status" value="1"/>
</dbReference>
<dbReference type="AlphaFoldDB" id="A0A4R5CE14"/>
<dbReference type="SMART" id="SM00534">
    <property type="entry name" value="MUTSac"/>
    <property type="match status" value="1"/>
</dbReference>
<dbReference type="Pfam" id="PF00488">
    <property type="entry name" value="MutS_V"/>
    <property type="match status" value="1"/>
</dbReference>
<proteinExistence type="inferred from homology"/>
<dbReference type="Gene3D" id="3.30.420.110">
    <property type="entry name" value="MutS, connector domain"/>
    <property type="match status" value="1"/>
</dbReference>
<dbReference type="OrthoDB" id="9802448at2"/>
<keyword evidence="6 9" id="KW-0238">DNA-binding</keyword>
<evidence type="ECO:0000259" key="11">
    <source>
        <dbReference type="PROSITE" id="PS00486"/>
    </source>
</evidence>
<dbReference type="SUPFAM" id="SSF53150">
    <property type="entry name" value="DNA repair protein MutS, domain II"/>
    <property type="match status" value="1"/>
</dbReference>
<dbReference type="InterPro" id="IPR007861">
    <property type="entry name" value="DNA_mismatch_repair_MutS_clamp"/>
</dbReference>
<dbReference type="Gene3D" id="3.40.50.300">
    <property type="entry name" value="P-loop containing nucleotide triphosphate hydrolases"/>
    <property type="match status" value="1"/>
</dbReference>
<dbReference type="InterPro" id="IPR036678">
    <property type="entry name" value="MutS_con_dom_sf"/>
</dbReference>
<gene>
    <name evidence="9 12" type="primary">mutS</name>
    <name evidence="12" type="ORF">E0F76_10760</name>
</gene>
<dbReference type="Gene3D" id="3.40.1170.10">
    <property type="entry name" value="DNA repair protein MutS, domain I"/>
    <property type="match status" value="1"/>
</dbReference>
<dbReference type="Pfam" id="PF05188">
    <property type="entry name" value="MutS_II"/>
    <property type="match status" value="1"/>
</dbReference>
<dbReference type="SUPFAM" id="SSF52540">
    <property type="entry name" value="P-loop containing nucleoside triphosphate hydrolases"/>
    <property type="match status" value="1"/>
</dbReference>
<comment type="caution">
    <text evidence="12">The sequence shown here is derived from an EMBL/GenBank/DDBJ whole genome shotgun (WGS) entry which is preliminary data.</text>
</comment>
<dbReference type="RefSeq" id="WP_132005464.1">
    <property type="nucleotide sequence ID" value="NZ_SMFK01000006.1"/>
</dbReference>
<name>A0A4R5CE14_9FLAO</name>
<dbReference type="PANTHER" id="PTHR11361:SF34">
    <property type="entry name" value="DNA MISMATCH REPAIR PROTEIN MSH1, MITOCHONDRIAL"/>
    <property type="match status" value="1"/>
</dbReference>
<evidence type="ECO:0000256" key="3">
    <source>
        <dbReference type="ARBA" id="ARBA00022741"/>
    </source>
</evidence>
<keyword evidence="5 9" id="KW-0067">ATP-binding</keyword>
<reference evidence="12 13" key="1">
    <citation type="submission" date="2019-03" db="EMBL/GenBank/DDBJ databases">
        <title>Flavobacterium AR-3-4 sp. nov. isolated from arctic soil.</title>
        <authorList>
            <person name="Chaudhary D.K."/>
        </authorList>
    </citation>
    <scope>NUCLEOTIDE SEQUENCE [LARGE SCALE GENOMIC DNA]</scope>
    <source>
        <strain evidence="12 13">AR-3-4</strain>
    </source>
</reference>
<dbReference type="CDD" id="cd03284">
    <property type="entry name" value="ABC_MutS1"/>
    <property type="match status" value="1"/>
</dbReference>
<dbReference type="GO" id="GO:0005524">
    <property type="term" value="F:ATP binding"/>
    <property type="evidence" value="ECO:0007669"/>
    <property type="project" value="UniProtKB-UniRule"/>
</dbReference>
<protein>
    <recommendedName>
        <fullName evidence="2 9">DNA mismatch repair protein MutS</fullName>
    </recommendedName>
</protein>
<evidence type="ECO:0000256" key="9">
    <source>
        <dbReference type="HAMAP-Rule" id="MF_00096"/>
    </source>
</evidence>
<dbReference type="Pfam" id="PF01624">
    <property type="entry name" value="MutS_I"/>
    <property type="match status" value="1"/>
</dbReference>
<dbReference type="InterPro" id="IPR027417">
    <property type="entry name" value="P-loop_NTPase"/>
</dbReference>
<dbReference type="SMART" id="SM00533">
    <property type="entry name" value="MUTSd"/>
    <property type="match status" value="1"/>
</dbReference>
<dbReference type="NCBIfam" id="TIGR01070">
    <property type="entry name" value="mutS1"/>
    <property type="match status" value="1"/>
</dbReference>
<dbReference type="SUPFAM" id="SSF55271">
    <property type="entry name" value="DNA repair protein MutS, domain I"/>
    <property type="match status" value="1"/>
</dbReference>
<dbReference type="Gene3D" id="1.10.1420.10">
    <property type="match status" value="2"/>
</dbReference>
<dbReference type="FunFam" id="3.40.1170.10:FF:000001">
    <property type="entry name" value="DNA mismatch repair protein MutS"/>
    <property type="match status" value="1"/>
</dbReference>